<dbReference type="Gene3D" id="3.40.1190.20">
    <property type="match status" value="1"/>
</dbReference>
<evidence type="ECO:0000256" key="3">
    <source>
        <dbReference type="ARBA" id="ARBA00022777"/>
    </source>
</evidence>
<dbReference type="PROSITE" id="PS00584">
    <property type="entry name" value="PFKB_KINASES_2"/>
    <property type="match status" value="1"/>
</dbReference>
<organism evidence="5 6">
    <name type="scientific">Rhizomicrobium electricum</name>
    <dbReference type="NCBI Taxonomy" id="480070"/>
    <lineage>
        <taxon>Bacteria</taxon>
        <taxon>Pseudomonadati</taxon>
        <taxon>Pseudomonadota</taxon>
        <taxon>Alphaproteobacteria</taxon>
        <taxon>Micropepsales</taxon>
        <taxon>Micropepsaceae</taxon>
        <taxon>Rhizomicrobium</taxon>
    </lineage>
</organism>
<dbReference type="InterPro" id="IPR029056">
    <property type="entry name" value="Ribokinase-like"/>
</dbReference>
<dbReference type="Proteomes" id="UP001499951">
    <property type="component" value="Unassembled WGS sequence"/>
</dbReference>
<dbReference type="SUPFAM" id="SSF53613">
    <property type="entry name" value="Ribokinase-like"/>
    <property type="match status" value="1"/>
</dbReference>
<sequence>MTKTYDVLGLGNAIVDVLAPVDDAFVLTHQVVKNAMMLIDEFRAEQLYKAFGEKVEAAGGSVANSMAGLASFGGRGKFVGKVKADRLGAAFAESLIAGGTDFTTMPATEGPSTACCLIAVPPDAQRAMNTFLGASRGLGPDDIAADDIAASSIVYIEGYLCDSEVSLEAAHKAATIAKRTGTKIALTLSDSFCVGRYRQEFLNFLGEVDILFANEEEAKSLFEVDSFDEALQRFQAWNGITALTRGAKGCVVTGNNAVHVVDAFPPAQVLDTTGAGDQFAAGFLYGLSTGRSLADCGKLGALAAAEVISHFGARPDVKLQTLAQKHGLI</sequence>
<dbReference type="InterPro" id="IPR052700">
    <property type="entry name" value="Carb_kinase_PfkB-like"/>
</dbReference>
<accession>A0ABP3QI98</accession>
<evidence type="ECO:0000313" key="5">
    <source>
        <dbReference type="EMBL" id="GAA0587868.1"/>
    </source>
</evidence>
<evidence type="ECO:0000259" key="4">
    <source>
        <dbReference type="Pfam" id="PF00294"/>
    </source>
</evidence>
<feature type="domain" description="Carbohydrate kinase PfkB" evidence="4">
    <location>
        <begin position="55"/>
        <end position="315"/>
    </location>
</feature>
<keyword evidence="6" id="KW-1185">Reference proteome</keyword>
<dbReference type="CDD" id="cd01168">
    <property type="entry name" value="adenosine_kinase"/>
    <property type="match status" value="1"/>
</dbReference>
<gene>
    <name evidence="5" type="ORF">GCM10008942_41070</name>
</gene>
<name>A0ABP3QI98_9PROT</name>
<dbReference type="InterPro" id="IPR002173">
    <property type="entry name" value="Carboh/pur_kinase_PfkB_CS"/>
</dbReference>
<protein>
    <submittedName>
        <fullName evidence="5">Adenosine kinase</fullName>
    </submittedName>
</protein>
<dbReference type="EMBL" id="BAAADD010000014">
    <property type="protein sequence ID" value="GAA0587868.1"/>
    <property type="molecule type" value="Genomic_DNA"/>
</dbReference>
<keyword evidence="2" id="KW-0808">Transferase</keyword>
<keyword evidence="3 5" id="KW-0418">Kinase</keyword>
<dbReference type="PANTHER" id="PTHR43320">
    <property type="entry name" value="SUGAR KINASE"/>
    <property type="match status" value="1"/>
</dbReference>
<dbReference type="InterPro" id="IPR011611">
    <property type="entry name" value="PfkB_dom"/>
</dbReference>
<dbReference type="Pfam" id="PF00294">
    <property type="entry name" value="PfkB"/>
    <property type="match status" value="1"/>
</dbReference>
<evidence type="ECO:0000313" key="6">
    <source>
        <dbReference type="Proteomes" id="UP001499951"/>
    </source>
</evidence>
<dbReference type="RefSeq" id="WP_208393851.1">
    <property type="nucleotide sequence ID" value="NZ_BAAADD010000014.1"/>
</dbReference>
<dbReference type="PANTHER" id="PTHR43320:SF3">
    <property type="entry name" value="CARBOHYDRATE KINASE PFKB DOMAIN-CONTAINING PROTEIN"/>
    <property type="match status" value="1"/>
</dbReference>
<dbReference type="GO" id="GO:0016301">
    <property type="term" value="F:kinase activity"/>
    <property type="evidence" value="ECO:0007669"/>
    <property type="project" value="UniProtKB-KW"/>
</dbReference>
<proteinExistence type="inferred from homology"/>
<evidence type="ECO:0000256" key="1">
    <source>
        <dbReference type="ARBA" id="ARBA00010688"/>
    </source>
</evidence>
<comment type="similarity">
    <text evidence="1">Belongs to the carbohydrate kinase PfkB family.</text>
</comment>
<comment type="caution">
    <text evidence="5">The sequence shown here is derived from an EMBL/GenBank/DDBJ whole genome shotgun (WGS) entry which is preliminary data.</text>
</comment>
<reference evidence="6" key="1">
    <citation type="journal article" date="2019" name="Int. J. Syst. Evol. Microbiol.">
        <title>The Global Catalogue of Microorganisms (GCM) 10K type strain sequencing project: providing services to taxonomists for standard genome sequencing and annotation.</title>
        <authorList>
            <consortium name="The Broad Institute Genomics Platform"/>
            <consortium name="The Broad Institute Genome Sequencing Center for Infectious Disease"/>
            <person name="Wu L."/>
            <person name="Ma J."/>
        </authorList>
    </citation>
    <scope>NUCLEOTIDE SEQUENCE [LARGE SCALE GENOMIC DNA]</scope>
    <source>
        <strain evidence="6">JCM 15089</strain>
    </source>
</reference>
<evidence type="ECO:0000256" key="2">
    <source>
        <dbReference type="ARBA" id="ARBA00022679"/>
    </source>
</evidence>